<dbReference type="PATRIC" id="fig|1217706.3.peg.284"/>
<dbReference type="PANTHER" id="PTHR10443:SF12">
    <property type="entry name" value="DIPEPTIDASE"/>
    <property type="match status" value="1"/>
</dbReference>
<dbReference type="CDD" id="cd01301">
    <property type="entry name" value="rDP_like"/>
    <property type="match status" value="1"/>
</dbReference>
<dbReference type="OrthoDB" id="9804920at2"/>
<reference evidence="1 2" key="1">
    <citation type="submission" date="2013-02" db="EMBL/GenBank/DDBJ databases">
        <title>The Genome Sequence of Acinetobacter sp. NIPH 2168.</title>
        <authorList>
            <consortium name="The Broad Institute Genome Sequencing Platform"/>
            <consortium name="The Broad Institute Genome Sequencing Center for Infectious Disease"/>
            <person name="Cerqueira G."/>
            <person name="Feldgarden M."/>
            <person name="Courvalin P."/>
            <person name="Perichon B."/>
            <person name="Grillot-Courvalin C."/>
            <person name="Clermont D."/>
            <person name="Rocha E."/>
            <person name="Yoon E.-J."/>
            <person name="Nemec A."/>
            <person name="Walker B."/>
            <person name="Young S.K."/>
            <person name="Zeng Q."/>
            <person name="Gargeya S."/>
            <person name="Fitzgerald M."/>
            <person name="Haas B."/>
            <person name="Abouelleil A."/>
            <person name="Alvarado L."/>
            <person name="Arachchi H.M."/>
            <person name="Berlin A.M."/>
            <person name="Chapman S.B."/>
            <person name="Dewar J."/>
            <person name="Goldberg J."/>
            <person name="Griggs A."/>
            <person name="Gujja S."/>
            <person name="Hansen M."/>
            <person name="Howarth C."/>
            <person name="Imamovic A."/>
            <person name="Larimer J."/>
            <person name="McCowan C."/>
            <person name="Murphy C."/>
            <person name="Neiman D."/>
            <person name="Pearson M."/>
            <person name="Priest M."/>
            <person name="Roberts A."/>
            <person name="Saif S."/>
            <person name="Shea T."/>
            <person name="Sisk P."/>
            <person name="Sykes S."/>
            <person name="Wortman J."/>
            <person name="Nusbaum C."/>
            <person name="Birren B."/>
        </authorList>
    </citation>
    <scope>NUCLEOTIDE SEQUENCE [LARGE SCALE GENOMIC DNA]</scope>
    <source>
        <strain evidence="1 2">NIPH 2168</strain>
    </source>
</reference>
<keyword evidence="2" id="KW-1185">Reference proteome</keyword>
<sequence>MTHGLNHNNVVVFDGHNDLLTRLWLSDQADPVQAFIHEQLSGQLDLKRCQQAGFVGGMFAIFLPPFTYVKQHHPDKLVDKNAEDFTQQQVEQICMAQLELAQQMVQASEQIQLCTSVQQIQDCRTQGQLAVVLHMEGAEALQDNPDLLDVFYQAGLRSIGPLWNRVSQFGHGLNARFPHSPDTGAGLTIAGKALLRRCAEKKMVVDVSHMNERAFWDTVDILQQPIVATHSNAHALCPQARNLTDPQLKAIAESGGMVGVNFDVAFLRGDGQRNADTPIELILDHLEYMMNHLGEDHIGFGSDFDGALISTELQDVTGLAQLIAAMQQRHYSKGLIEKICWGNWLNVLNRIWT</sequence>
<dbReference type="AlphaFoldDB" id="N9NR75"/>
<organism evidence="1 2">
    <name type="scientific">Acinetobacter vivianii</name>
    <dbReference type="NCBI Taxonomy" id="1776742"/>
    <lineage>
        <taxon>Bacteria</taxon>
        <taxon>Pseudomonadati</taxon>
        <taxon>Pseudomonadota</taxon>
        <taxon>Gammaproteobacteria</taxon>
        <taxon>Moraxellales</taxon>
        <taxon>Moraxellaceae</taxon>
        <taxon>Acinetobacter</taxon>
    </lineage>
</organism>
<dbReference type="InterPro" id="IPR008257">
    <property type="entry name" value="Pept_M19"/>
</dbReference>
<dbReference type="GO" id="GO:0070573">
    <property type="term" value="F:metallodipeptidase activity"/>
    <property type="evidence" value="ECO:0007669"/>
    <property type="project" value="InterPro"/>
</dbReference>
<evidence type="ECO:0000313" key="2">
    <source>
        <dbReference type="Proteomes" id="UP000013173"/>
    </source>
</evidence>
<evidence type="ECO:0008006" key="3">
    <source>
        <dbReference type="Google" id="ProtNLM"/>
    </source>
</evidence>
<dbReference type="PROSITE" id="PS00869">
    <property type="entry name" value="RENAL_DIPEPTIDASE_1"/>
    <property type="match status" value="1"/>
</dbReference>
<dbReference type="Proteomes" id="UP000013173">
    <property type="component" value="Unassembled WGS sequence"/>
</dbReference>
<evidence type="ECO:0000313" key="1">
    <source>
        <dbReference type="EMBL" id="ENX23699.1"/>
    </source>
</evidence>
<dbReference type="Gene3D" id="3.20.20.140">
    <property type="entry name" value="Metal-dependent hydrolases"/>
    <property type="match status" value="1"/>
</dbReference>
<dbReference type="EMBL" id="APRW01000008">
    <property type="protein sequence ID" value="ENX23699.1"/>
    <property type="molecule type" value="Genomic_DNA"/>
</dbReference>
<dbReference type="PROSITE" id="PS51365">
    <property type="entry name" value="RENAL_DIPEPTIDASE_2"/>
    <property type="match status" value="1"/>
</dbReference>
<dbReference type="GO" id="GO:0006508">
    <property type="term" value="P:proteolysis"/>
    <property type="evidence" value="ECO:0007669"/>
    <property type="project" value="InterPro"/>
</dbReference>
<gene>
    <name evidence="1" type="ORF">F892_00301</name>
</gene>
<name>N9NR75_9GAMM</name>
<dbReference type="RefSeq" id="WP_005255369.1">
    <property type="nucleotide sequence ID" value="NZ_BMDR01000006.1"/>
</dbReference>
<dbReference type="InterPro" id="IPR032466">
    <property type="entry name" value="Metal_Hydrolase"/>
</dbReference>
<dbReference type="Pfam" id="PF01244">
    <property type="entry name" value="Peptidase_M19"/>
    <property type="match status" value="1"/>
</dbReference>
<dbReference type="HOGENOM" id="CLU_031404_2_1_6"/>
<accession>N9NR75</accession>
<dbReference type="MEROPS" id="M19.003"/>
<dbReference type="PANTHER" id="PTHR10443">
    <property type="entry name" value="MICROSOMAL DIPEPTIDASE"/>
    <property type="match status" value="1"/>
</dbReference>
<dbReference type="GeneID" id="303684461"/>
<protein>
    <recommendedName>
        <fullName evidence="3">Membrane dipeptidase</fullName>
    </recommendedName>
</protein>
<comment type="caution">
    <text evidence="1">The sequence shown here is derived from an EMBL/GenBank/DDBJ whole genome shotgun (WGS) entry which is preliminary data.</text>
</comment>
<dbReference type="InterPro" id="IPR000180">
    <property type="entry name" value="Dipep_AS"/>
</dbReference>
<proteinExistence type="predicted"/>
<dbReference type="SUPFAM" id="SSF51556">
    <property type="entry name" value="Metallo-dependent hydrolases"/>
    <property type="match status" value="1"/>
</dbReference>